<evidence type="ECO:0000256" key="1">
    <source>
        <dbReference type="SAM" id="SignalP"/>
    </source>
</evidence>
<dbReference type="EMBL" id="JAKWBI020000005">
    <property type="protein sequence ID" value="KAJ2907044.1"/>
    <property type="molecule type" value="Genomic_DNA"/>
</dbReference>
<name>A0AAD5RYU3_9PEZI</name>
<keyword evidence="3" id="KW-1185">Reference proteome</keyword>
<accession>A0AAD5RYU3</accession>
<dbReference type="AlphaFoldDB" id="A0AAD5RYU3"/>
<protein>
    <submittedName>
        <fullName evidence="2">Uncharacterized protein</fullName>
    </submittedName>
</protein>
<dbReference type="Proteomes" id="UP001201980">
    <property type="component" value="Unassembled WGS sequence"/>
</dbReference>
<sequence length="76" mass="8310">MKFGASFVTLLAVYDLAGYLSFLENCDDLKTIHNSGGDGTHVVMRVMCRGKDDNALCNKLKVLKYCIGDHSPADVI</sequence>
<proteinExistence type="predicted"/>
<feature type="chain" id="PRO_5042027864" evidence="1">
    <location>
        <begin position="20"/>
        <end position="76"/>
    </location>
</feature>
<organism evidence="2 3">
    <name type="scientific">Zalerion maritima</name>
    <dbReference type="NCBI Taxonomy" id="339359"/>
    <lineage>
        <taxon>Eukaryota</taxon>
        <taxon>Fungi</taxon>
        <taxon>Dikarya</taxon>
        <taxon>Ascomycota</taxon>
        <taxon>Pezizomycotina</taxon>
        <taxon>Sordariomycetes</taxon>
        <taxon>Lulworthiomycetidae</taxon>
        <taxon>Lulworthiales</taxon>
        <taxon>Lulworthiaceae</taxon>
        <taxon>Zalerion</taxon>
    </lineage>
</organism>
<evidence type="ECO:0000313" key="2">
    <source>
        <dbReference type="EMBL" id="KAJ2907044.1"/>
    </source>
</evidence>
<gene>
    <name evidence="2" type="ORF">MKZ38_008612</name>
</gene>
<reference evidence="2" key="1">
    <citation type="submission" date="2022-07" db="EMBL/GenBank/DDBJ databases">
        <title>Draft genome sequence of Zalerion maritima ATCC 34329, a (micro)plastics degrading marine fungus.</title>
        <authorList>
            <person name="Paco A."/>
            <person name="Goncalves M.F.M."/>
            <person name="Rocha-Santos T.A.P."/>
            <person name="Alves A."/>
        </authorList>
    </citation>
    <scope>NUCLEOTIDE SEQUENCE</scope>
    <source>
        <strain evidence="2">ATCC 34329</strain>
    </source>
</reference>
<comment type="caution">
    <text evidence="2">The sequence shown here is derived from an EMBL/GenBank/DDBJ whole genome shotgun (WGS) entry which is preliminary data.</text>
</comment>
<keyword evidence="1" id="KW-0732">Signal</keyword>
<feature type="signal peptide" evidence="1">
    <location>
        <begin position="1"/>
        <end position="19"/>
    </location>
</feature>
<evidence type="ECO:0000313" key="3">
    <source>
        <dbReference type="Proteomes" id="UP001201980"/>
    </source>
</evidence>